<dbReference type="Gene3D" id="1.25.10.10">
    <property type="entry name" value="Leucine-rich Repeat Variant"/>
    <property type="match status" value="1"/>
</dbReference>
<dbReference type="InterPro" id="IPR011989">
    <property type="entry name" value="ARM-like"/>
</dbReference>
<name>A0A819V7S3_9BILA</name>
<evidence type="ECO:0000313" key="15">
    <source>
        <dbReference type="Proteomes" id="UP000663851"/>
    </source>
</evidence>
<comment type="similarity">
    <text evidence="4">Belongs to the phosphatase 2A regulatory subunit B56 family.</text>
</comment>
<dbReference type="SUPFAM" id="SSF82215">
    <property type="entry name" value="C-terminal autoproteolytic domain of nucleoporin nup98"/>
    <property type="match status" value="1"/>
</dbReference>
<dbReference type="GO" id="GO:0005829">
    <property type="term" value="C:cytosol"/>
    <property type="evidence" value="ECO:0007669"/>
    <property type="project" value="TreeGrafter"/>
</dbReference>
<dbReference type="Proteomes" id="UP000663851">
    <property type="component" value="Unassembled WGS sequence"/>
</dbReference>
<evidence type="ECO:0000256" key="10">
    <source>
        <dbReference type="ARBA" id="ARBA00023132"/>
    </source>
</evidence>
<dbReference type="InterPro" id="IPR007230">
    <property type="entry name" value="Nup98_auto-Pept-S59_dom"/>
</dbReference>
<dbReference type="Pfam" id="PF01603">
    <property type="entry name" value="B56"/>
    <property type="match status" value="1"/>
</dbReference>
<evidence type="ECO:0000256" key="2">
    <source>
        <dbReference type="ARBA" id="ARBA00004620"/>
    </source>
</evidence>
<dbReference type="InterPro" id="IPR002554">
    <property type="entry name" value="PP2A_B56"/>
</dbReference>
<evidence type="ECO:0000256" key="6">
    <source>
        <dbReference type="ARBA" id="ARBA00022448"/>
    </source>
</evidence>
<evidence type="ECO:0000256" key="3">
    <source>
        <dbReference type="ARBA" id="ARBA00008926"/>
    </source>
</evidence>
<dbReference type="PANTHER" id="PTHR10257:SF5">
    <property type="entry name" value="WIDERBORST, ISOFORM H"/>
    <property type="match status" value="1"/>
</dbReference>
<dbReference type="GO" id="GO:0000159">
    <property type="term" value="C:protein phosphatase type 2A complex"/>
    <property type="evidence" value="ECO:0007669"/>
    <property type="project" value="InterPro"/>
</dbReference>
<evidence type="ECO:0000256" key="9">
    <source>
        <dbReference type="ARBA" id="ARBA00023010"/>
    </source>
</evidence>
<dbReference type="GO" id="GO:0007165">
    <property type="term" value="P:signal transduction"/>
    <property type="evidence" value="ECO:0007669"/>
    <property type="project" value="InterPro"/>
</dbReference>
<dbReference type="EMBL" id="CAJOBO010000031">
    <property type="protein sequence ID" value="CAF4104788.1"/>
    <property type="molecule type" value="Genomic_DNA"/>
</dbReference>
<keyword evidence="8" id="KW-0653">Protein transport</keyword>
<dbReference type="Gene3D" id="3.30.1610.10">
    <property type="entry name" value="Peptidase S59, nucleoporin"/>
    <property type="match status" value="1"/>
</dbReference>
<dbReference type="InterPro" id="IPR036903">
    <property type="entry name" value="Nup98_auto-Pept-S59_dom_sf"/>
</dbReference>
<protein>
    <recommendedName>
        <fullName evidence="5">Nuclear pore complex protein Nup98-Nup96</fullName>
    </recommendedName>
</protein>
<keyword evidence="7" id="KW-0509">mRNA transport</keyword>
<dbReference type="SUPFAM" id="SSF48371">
    <property type="entry name" value="ARM repeat"/>
    <property type="match status" value="1"/>
</dbReference>
<evidence type="ECO:0000256" key="1">
    <source>
        <dbReference type="ARBA" id="ARBA00004567"/>
    </source>
</evidence>
<evidence type="ECO:0000256" key="8">
    <source>
        <dbReference type="ARBA" id="ARBA00022927"/>
    </source>
</evidence>
<dbReference type="FunFam" id="1.10.10.2360:FF:000001">
    <property type="entry name" value="Nuclear pore complex protein Nup98-Nup96"/>
    <property type="match status" value="1"/>
</dbReference>
<dbReference type="GO" id="GO:0005643">
    <property type="term" value="C:nuclear pore"/>
    <property type="evidence" value="ECO:0007669"/>
    <property type="project" value="UniProtKB-SubCell"/>
</dbReference>
<keyword evidence="6" id="KW-0813">Transport</keyword>
<sequence>MFNSGSAATSGNTSLFGTSTPVNQNRTSTGLFGNTTTQPNTLTSTPFGSTSLFGGASPANTTLQHGSTGTGTIHKYDSVAGTDKVTKNGAQTQIRVKHCNICVMPVYEKKSMEELRFEDYMENRKFSTTATSTAGGLFPSVSSGTPLFGGSSPAVTSTTNSTNIFGTNTAPSTLNSTFFGNNKPAVTTTSTLPFAFGAPTTTTAAAAAPFSFGGPTTTTANPNAPFGTTAASTTSASPFAFGAAQAPAATATPAFSFGGSTSLFPTATTTTAGSSFGFSVSKPTTTGTFSFTPSTAASTASPFSLFPTTTTTTTAPTLFSTQNQTITAQPVLSTQSSVDTRTHLQLFQTMLNIQPFNSELGFLARNIKPNIGLDRTRIRTVPDSNNTHPLTNVFTSLIPKPSVLTSNTSTPPPTLVTQLPTHCHTLPSVLLPSTTTNTSITLLGKRKLADSFLDDDDDNSLMMDDGPSLSINKITKTNVLKRPRILDMNKVRSVVLGGGGGGIINNEIQTKEEIFSDTFTVKPTSDNLSGWKKFATYDAYLASKQQQQQQQQPIEPIKASVDEDDKQKNLNEQKFEQERAFRLPKLAHDDYYTKPTIDELRNYFNPKGQCIVKEFTVGREHYGSVTFQGSKINLAGLDLNQLIEIGRRQVTVYPDDKNKPAVGEELNCQAIISLLGVYPIDRSISNSGEEVTDPDRLIEMNYGHYLRGMTKKFNGKFVDFDVYTGTWTFKRHRCEKMSSNFAENDPFSKKQAIRTRRKRLQESSRLGYKHLNQELEPLPPLKETPSDQQEKLFIEKLKQCCVLFDFSDCVSDLKSKEIKRACLNEIVDYITATKNCLTDNVYPEAIAMVSINLFRVLPPAGPDSLSEETGVEEEEPTLEASWPHTQIVYEFFLRFLESHDFQPNLAKKIIDQKFVLQLLELFDSEDPRERDFLKTILHRIYGKFLGLRAFIRKQFNNIFLRFIYEHERFNGIAELLEILGSIINGFAVPLKEEHKVFLGRVLLPLHKTHSLNLYHPQLTYCVVQFIEKESLLGELVIKGLLKFWPKTCSTKEILFINELEEILDVVDAKTFKIISVPLARQITRSVTSSHFQVAERSLTLWSNEYIVQLMEENLDEILPILLPPLCRISKTHWNANIVTLSYNLIRHFMDINKKGCDEILNALRDDEKRLSIQEQDRINSWKRIEQMSLEKQEQ</sequence>
<feature type="region of interest" description="Disordered" evidence="12">
    <location>
        <begin position="1"/>
        <end position="24"/>
    </location>
</feature>
<feature type="domain" description="Peptidase S59" evidence="13">
    <location>
        <begin position="588"/>
        <end position="734"/>
    </location>
</feature>
<keyword evidence="11" id="KW-0539">Nucleus</keyword>
<dbReference type="Gene3D" id="1.10.10.2360">
    <property type="match status" value="1"/>
</dbReference>
<evidence type="ECO:0000256" key="12">
    <source>
        <dbReference type="SAM" id="MobiDB-lite"/>
    </source>
</evidence>
<dbReference type="GO" id="GO:0031965">
    <property type="term" value="C:nuclear membrane"/>
    <property type="evidence" value="ECO:0007669"/>
    <property type="project" value="UniProtKB-SubCell"/>
</dbReference>
<proteinExistence type="inferred from homology"/>
<dbReference type="AlphaFoldDB" id="A0A819V7S3"/>
<evidence type="ECO:0000256" key="5">
    <source>
        <dbReference type="ARBA" id="ARBA00013472"/>
    </source>
</evidence>
<evidence type="ECO:0000313" key="14">
    <source>
        <dbReference type="EMBL" id="CAF4104788.1"/>
    </source>
</evidence>
<keyword evidence="10" id="KW-0906">Nuclear pore complex</keyword>
<evidence type="ECO:0000256" key="4">
    <source>
        <dbReference type="ARBA" id="ARBA00009745"/>
    </source>
</evidence>
<dbReference type="GO" id="GO:0072542">
    <property type="term" value="F:protein phosphatase activator activity"/>
    <property type="evidence" value="ECO:0007669"/>
    <property type="project" value="TreeGrafter"/>
</dbReference>
<comment type="similarity">
    <text evidence="3">Belongs to the nucleoporin GLFG family.</text>
</comment>
<gene>
    <name evidence="14" type="ORF">HFQ381_LOCUS1224</name>
</gene>
<organism evidence="14 15">
    <name type="scientific">Rotaria socialis</name>
    <dbReference type="NCBI Taxonomy" id="392032"/>
    <lineage>
        <taxon>Eukaryota</taxon>
        <taxon>Metazoa</taxon>
        <taxon>Spiralia</taxon>
        <taxon>Gnathifera</taxon>
        <taxon>Rotifera</taxon>
        <taxon>Eurotatoria</taxon>
        <taxon>Bdelloidea</taxon>
        <taxon>Philodinida</taxon>
        <taxon>Philodinidae</taxon>
        <taxon>Rotaria</taxon>
    </lineage>
</organism>
<evidence type="ECO:0000259" key="13">
    <source>
        <dbReference type="PROSITE" id="PS51434"/>
    </source>
</evidence>
<evidence type="ECO:0000256" key="7">
    <source>
        <dbReference type="ARBA" id="ARBA00022816"/>
    </source>
</evidence>
<dbReference type="Pfam" id="PF04096">
    <property type="entry name" value="Nucleoporin2"/>
    <property type="match status" value="1"/>
</dbReference>
<dbReference type="FunFam" id="1.25.10.10:FF:000010">
    <property type="entry name" value="Serine/threonine-protein phosphatase 2A 56 kDa regulatory subunit"/>
    <property type="match status" value="1"/>
</dbReference>
<dbReference type="PROSITE" id="PS51434">
    <property type="entry name" value="NUP_C"/>
    <property type="match status" value="1"/>
</dbReference>
<accession>A0A819V7S3</accession>
<reference evidence="14" key="1">
    <citation type="submission" date="2021-02" db="EMBL/GenBank/DDBJ databases">
        <authorList>
            <person name="Nowell W R."/>
        </authorList>
    </citation>
    <scope>NUCLEOTIDE SEQUENCE</scope>
</reference>
<dbReference type="GO" id="GO:0017056">
    <property type="term" value="F:structural constituent of nuclear pore"/>
    <property type="evidence" value="ECO:0007669"/>
    <property type="project" value="InterPro"/>
</dbReference>
<evidence type="ECO:0000256" key="11">
    <source>
        <dbReference type="ARBA" id="ARBA00023242"/>
    </source>
</evidence>
<keyword evidence="9" id="KW-0811">Translocation</keyword>
<comment type="caution">
    <text evidence="14">The sequence shown here is derived from an EMBL/GenBank/DDBJ whole genome shotgun (WGS) entry which is preliminary data.</text>
</comment>
<dbReference type="GO" id="GO:0051028">
    <property type="term" value="P:mRNA transport"/>
    <property type="evidence" value="ECO:0007669"/>
    <property type="project" value="UniProtKB-KW"/>
</dbReference>
<dbReference type="PANTHER" id="PTHR10257">
    <property type="entry name" value="SERINE/THREONINE PROTEIN PHOSPHATASE 2A PP2A REGULATORY SUBUNIT B"/>
    <property type="match status" value="1"/>
</dbReference>
<dbReference type="GO" id="GO:0015031">
    <property type="term" value="P:protein transport"/>
    <property type="evidence" value="ECO:0007669"/>
    <property type="project" value="UniProtKB-KW"/>
</dbReference>
<dbReference type="Pfam" id="PF21240">
    <property type="entry name" value="Nup98_GLEBS"/>
    <property type="match status" value="1"/>
</dbReference>
<dbReference type="InterPro" id="IPR016024">
    <property type="entry name" value="ARM-type_fold"/>
</dbReference>
<comment type="subcellular location">
    <subcellularLocation>
        <location evidence="2">Nucleus membrane</location>
        <topology evidence="2">Peripheral membrane protein</topology>
        <orientation evidence="2">Nucleoplasmic side</orientation>
    </subcellularLocation>
    <subcellularLocation>
        <location evidence="1">Nucleus</location>
        <location evidence="1">Nuclear pore complex</location>
    </subcellularLocation>
</comment>